<evidence type="ECO:0000256" key="3">
    <source>
        <dbReference type="ARBA" id="ARBA00022692"/>
    </source>
</evidence>
<proteinExistence type="inferred from homology"/>
<comment type="subcellular location">
    <subcellularLocation>
        <location evidence="1">Cell membrane</location>
        <topology evidence="1">Multi-pass membrane protein</topology>
    </subcellularLocation>
</comment>
<dbReference type="EC" id="3.1.4.-" evidence="6"/>
<name>A0A371IIU3_9FIRM</name>
<feature type="domain" description="Cyclic-di-AMP phosphodiesterase GdpP-like PAS" evidence="11">
    <location>
        <begin position="73"/>
        <end position="119"/>
    </location>
</feature>
<feature type="domain" description="DHHA1" evidence="10">
    <location>
        <begin position="579"/>
        <end position="657"/>
    </location>
</feature>
<evidence type="ECO:0000256" key="2">
    <source>
        <dbReference type="ARBA" id="ARBA00022475"/>
    </source>
</evidence>
<evidence type="ECO:0000259" key="10">
    <source>
        <dbReference type="Pfam" id="PF02272"/>
    </source>
</evidence>
<evidence type="ECO:0000313" key="13">
    <source>
        <dbReference type="Proteomes" id="UP000093352"/>
    </source>
</evidence>
<evidence type="ECO:0000256" key="1">
    <source>
        <dbReference type="ARBA" id="ARBA00004651"/>
    </source>
</evidence>
<protein>
    <recommendedName>
        <fullName evidence="6">Cyclic-di-AMP phosphodiesterase</fullName>
        <ecNumber evidence="6">3.1.4.-</ecNumber>
    </recommendedName>
</protein>
<dbReference type="InterPro" id="IPR049553">
    <property type="entry name" value="GdpP-like_PAS"/>
</dbReference>
<keyword evidence="6" id="KW-0378">Hydrolase</keyword>
<dbReference type="Proteomes" id="UP000093352">
    <property type="component" value="Unassembled WGS sequence"/>
</dbReference>
<dbReference type="EMBL" id="MBEW02000043">
    <property type="protein sequence ID" value="RDY20401.1"/>
    <property type="molecule type" value="Genomic_DNA"/>
</dbReference>
<dbReference type="GO" id="GO:0106409">
    <property type="term" value="F:cyclic-di-AMP phosphodiesterase activity"/>
    <property type="evidence" value="ECO:0007669"/>
    <property type="project" value="RHEA"/>
</dbReference>
<comment type="function">
    <text evidence="6">Has phosphodiesterase (PDE) activity against cyclic-di-AMP (c-di-AMP).</text>
</comment>
<feature type="transmembrane region" description="Helical" evidence="8">
    <location>
        <begin position="35"/>
        <end position="52"/>
    </location>
</feature>
<dbReference type="Gene3D" id="3.10.310.30">
    <property type="match status" value="1"/>
</dbReference>
<sequence length="671" mass="76045">MKDKIKFNFPEVNIYMAFIFTLCLIISYYDFIIGIFTLLILIYIFYFNARIIRLKASSLMVNLRNLSIDMDETAKQTLLEFPVAMAIVDEHTNIIWSNPIIYGMLKRDNLIGTKLSEYLCDINFSYYFGSEQDELHVAEGYRIGHGYYDIRIIKLPIQNGLEKKYIIYFFDVSKQIELKEVYDNSKPAVLSIQIDGYDEVMNSTPDDFRPLMQSDVERRVRLYIEQKNGIFTKRSSSKFLGIITDFDLREMENSKFSILDDVREIDFSNTVPVTLSIGVSSFESNLIETNKNSLAALEIALGRGGDQAVCKIDGKTVFYGGKSKEVEKKTRVKARIVAHGIKDLVESASNVLIMGHAYPDLDAIGSSIGVHMICKMLNKDSHIILDNSNASIEELYQDIIAQEGYKNVFVSHQKAENMVGDDTVLFVMDTHRPSSTEYPDIISRVKRVVLIDHHRRGIEFLDDAFISYHETYASSTCEMVTELLQYIKEPANLDVVTANSLLAGITLDTKNFSFKTGVRTYEAAAFLRRNNADPVRVKMYFRRDYESFITNANSVKNAEIVDNIYAISKSDKKIANTSLIASQIADELLNIQGVEASFVVMLRPDNVVHVSARSLDKINVQLIMEKLGGGGHIDTAATQIKGKSVEEVTQMLKEILASIKLEETEQKIKTN</sequence>
<organism evidence="12 13">
    <name type="scientific">Criibacterium bergeronii</name>
    <dbReference type="NCBI Taxonomy" id="1871336"/>
    <lineage>
        <taxon>Bacteria</taxon>
        <taxon>Bacillati</taxon>
        <taxon>Bacillota</taxon>
        <taxon>Clostridia</taxon>
        <taxon>Peptostreptococcales</taxon>
        <taxon>Filifactoraceae</taxon>
        <taxon>Criibacterium</taxon>
    </lineage>
</organism>
<dbReference type="Pfam" id="PF24898">
    <property type="entry name" value="GGDEF_GdpP"/>
    <property type="match status" value="1"/>
</dbReference>
<feature type="binding site" evidence="7">
    <location>
        <position position="508"/>
    </location>
    <ligand>
        <name>Mn(2+)</name>
        <dbReference type="ChEBI" id="CHEBI:29035"/>
        <label>2</label>
    </ligand>
</feature>
<dbReference type="Pfam" id="PF21370">
    <property type="entry name" value="PAS_GdpP"/>
    <property type="match status" value="1"/>
</dbReference>
<evidence type="ECO:0000256" key="6">
    <source>
        <dbReference type="PIRNR" id="PIRNR026583"/>
    </source>
</evidence>
<feature type="binding site" evidence="7">
    <location>
        <position position="453"/>
    </location>
    <ligand>
        <name>Mn(2+)</name>
        <dbReference type="ChEBI" id="CHEBI:29035"/>
        <label>2</label>
    </ligand>
</feature>
<evidence type="ECO:0000256" key="8">
    <source>
        <dbReference type="SAM" id="Phobius"/>
    </source>
</evidence>
<evidence type="ECO:0000256" key="4">
    <source>
        <dbReference type="ARBA" id="ARBA00022989"/>
    </source>
</evidence>
<keyword evidence="2 6" id="KW-1003">Cell membrane</keyword>
<dbReference type="GO" id="GO:0003676">
    <property type="term" value="F:nucleic acid binding"/>
    <property type="evidence" value="ECO:0007669"/>
    <property type="project" value="UniProtKB-UniRule"/>
</dbReference>
<accession>A0A371IIU3</accession>
<feature type="domain" description="DDH" evidence="9">
    <location>
        <begin position="350"/>
        <end position="505"/>
    </location>
</feature>
<dbReference type="PANTHER" id="PTHR47618:SF2">
    <property type="entry name" value="CYCLIC-DI-AMP PHOSPHODIESTERASE GDPP"/>
    <property type="match status" value="1"/>
</dbReference>
<dbReference type="InterPro" id="IPR014528">
    <property type="entry name" value="GdpP/PdeA"/>
</dbReference>
<keyword evidence="7" id="KW-0479">Metal-binding</keyword>
<keyword evidence="13" id="KW-1185">Reference proteome</keyword>
<dbReference type="InterPro" id="IPR001667">
    <property type="entry name" value="DDH_dom"/>
</dbReference>
<dbReference type="SUPFAM" id="SSF64182">
    <property type="entry name" value="DHH phosphoesterases"/>
    <property type="match status" value="1"/>
</dbReference>
<comment type="catalytic activity">
    <reaction evidence="6">
        <text>3',3'-c-di-AMP + H2O = 5'-O-phosphonoadenylyl-(3'-&gt;5')-adenosine + H(+)</text>
        <dbReference type="Rhea" id="RHEA:54420"/>
        <dbReference type="ChEBI" id="CHEBI:15377"/>
        <dbReference type="ChEBI" id="CHEBI:15378"/>
        <dbReference type="ChEBI" id="CHEBI:71500"/>
        <dbReference type="ChEBI" id="CHEBI:138171"/>
    </reaction>
</comment>
<dbReference type="GO" id="GO:0005886">
    <property type="term" value="C:plasma membrane"/>
    <property type="evidence" value="ECO:0007669"/>
    <property type="project" value="UniProtKB-SubCell"/>
</dbReference>
<dbReference type="InterPro" id="IPR003156">
    <property type="entry name" value="DHHA1_dom"/>
</dbReference>
<dbReference type="RefSeq" id="WP_068911789.1">
    <property type="nucleotide sequence ID" value="NZ_MBEW02000043.1"/>
</dbReference>
<feature type="binding site" evidence="7">
    <location>
        <position position="429"/>
    </location>
    <ligand>
        <name>Mn(2+)</name>
        <dbReference type="ChEBI" id="CHEBI:29035"/>
        <label>1</label>
    </ligand>
</feature>
<keyword evidence="3 8" id="KW-0812">Transmembrane</keyword>
<keyword evidence="5 6" id="KW-0472">Membrane</keyword>
<comment type="caution">
    <text evidence="12">The sequence shown here is derived from an EMBL/GenBank/DDBJ whole genome shotgun (WGS) entry which is preliminary data.</text>
</comment>
<dbReference type="GO" id="GO:0016787">
    <property type="term" value="F:hydrolase activity"/>
    <property type="evidence" value="ECO:0007669"/>
    <property type="project" value="UniProtKB-UniRule"/>
</dbReference>
<keyword evidence="4 8" id="KW-1133">Transmembrane helix</keyword>
<dbReference type="AlphaFoldDB" id="A0A371IIU3"/>
<evidence type="ECO:0000259" key="9">
    <source>
        <dbReference type="Pfam" id="PF01368"/>
    </source>
</evidence>
<dbReference type="Pfam" id="PF01368">
    <property type="entry name" value="DHH"/>
    <property type="match status" value="1"/>
</dbReference>
<comment type="cofactor">
    <cofactor evidence="7">
        <name>Mn(2+)</name>
        <dbReference type="ChEBI" id="CHEBI:29035"/>
    </cofactor>
    <text evidence="7">For phosphodiesterase activity, probably binds 2 Mn(2+) per subunit.</text>
</comment>
<dbReference type="InterPro" id="IPR051319">
    <property type="entry name" value="Oligoribo/pAp-PDE_c-di-AMP_PDE"/>
</dbReference>
<dbReference type="STRING" id="1871336.BBG48_01445"/>
<evidence type="ECO:0000313" key="12">
    <source>
        <dbReference type="EMBL" id="RDY20401.1"/>
    </source>
</evidence>
<dbReference type="PANTHER" id="PTHR47618">
    <property type="entry name" value="BIFUNCTIONAL OLIGORIBONUCLEASE AND PAP PHOSPHATASE NRNA"/>
    <property type="match status" value="1"/>
</dbReference>
<comment type="similarity">
    <text evidence="6">Belongs to the GdpP/PdeA phosphodiesterase family.</text>
</comment>
<dbReference type="FunFam" id="3.90.1640.10:FF:000002">
    <property type="entry name" value="Cyclic-di-AMP phosphodiesterase"/>
    <property type="match status" value="1"/>
</dbReference>
<keyword evidence="7" id="KW-0464">Manganese</keyword>
<feature type="binding site" evidence="7">
    <location>
        <position position="356"/>
    </location>
    <ligand>
        <name>Mn(2+)</name>
        <dbReference type="ChEBI" id="CHEBI:29035"/>
        <label>1</label>
    </ligand>
</feature>
<dbReference type="PIRSF" id="PIRSF026583">
    <property type="entry name" value="YybT"/>
    <property type="match status" value="1"/>
</dbReference>
<dbReference type="Gene3D" id="3.30.450.20">
    <property type="entry name" value="PAS domain"/>
    <property type="match status" value="1"/>
</dbReference>
<feature type="binding site" evidence="7">
    <location>
        <position position="429"/>
    </location>
    <ligand>
        <name>Mn(2+)</name>
        <dbReference type="ChEBI" id="CHEBI:29035"/>
        <label>2</label>
    </ligand>
</feature>
<evidence type="ECO:0000256" key="7">
    <source>
        <dbReference type="PIRSR" id="PIRSR026583-50"/>
    </source>
</evidence>
<dbReference type="InterPro" id="IPR038763">
    <property type="entry name" value="DHH_sf"/>
</dbReference>
<dbReference type="Pfam" id="PF02272">
    <property type="entry name" value="DHHA1"/>
    <property type="match status" value="1"/>
</dbReference>
<feature type="binding site" evidence="7">
    <location>
        <position position="362"/>
    </location>
    <ligand>
        <name>Mn(2+)</name>
        <dbReference type="ChEBI" id="CHEBI:29035"/>
        <label>2</label>
    </ligand>
</feature>
<dbReference type="Gene3D" id="3.90.1640.10">
    <property type="entry name" value="inorganic pyrophosphatase (n-terminal core)"/>
    <property type="match status" value="1"/>
</dbReference>
<feature type="binding site" evidence="7">
    <location>
        <position position="360"/>
    </location>
    <ligand>
        <name>Mn(2+)</name>
        <dbReference type="ChEBI" id="CHEBI:29035"/>
        <label>1</label>
    </ligand>
</feature>
<evidence type="ECO:0000256" key="5">
    <source>
        <dbReference type="ARBA" id="ARBA00023136"/>
    </source>
</evidence>
<evidence type="ECO:0000259" key="11">
    <source>
        <dbReference type="Pfam" id="PF21370"/>
    </source>
</evidence>
<dbReference type="GO" id="GO:0046872">
    <property type="term" value="F:metal ion binding"/>
    <property type="evidence" value="ECO:0007669"/>
    <property type="project" value="UniProtKB-KW"/>
</dbReference>
<gene>
    <name evidence="12" type="ORF">BBG48_010240</name>
</gene>
<reference evidence="12 13" key="1">
    <citation type="journal article" date="2016" name="Genome Announc.">
        <title>Draft Genome Sequence of Criibacterium bergeronii gen. nov., sp. nov., Strain CCRI-22567T, Isolated from a Vaginal Sample from a Woman with Bacterial Vaginosis.</title>
        <authorList>
            <person name="Maheux A.F."/>
            <person name="Berube E."/>
            <person name="Boudreau D.K."/>
            <person name="Raymond F."/>
            <person name="Corbeil J."/>
            <person name="Roy P.H."/>
            <person name="Boissinot M."/>
            <person name="Omar R.F."/>
        </authorList>
    </citation>
    <scope>NUCLEOTIDE SEQUENCE [LARGE SCALE GENOMIC DNA]</scope>
    <source>
        <strain evidence="12 13">CCRI-22567</strain>
    </source>
</reference>